<comment type="caution">
    <text evidence="1">The sequence shown here is derived from an EMBL/GenBank/DDBJ whole genome shotgun (WGS) entry which is preliminary data.</text>
</comment>
<reference evidence="2" key="1">
    <citation type="submission" date="2015-12" db="EMBL/GenBank/DDBJ databases">
        <authorList>
            <person name="Tarr C.L."/>
            <person name="Gladney L.M."/>
        </authorList>
    </citation>
    <scope>NUCLEOTIDE SEQUENCE [LARGE SCALE GENOMIC DNA]</scope>
    <source>
        <strain evidence="2">2756-81</strain>
    </source>
</reference>
<proteinExistence type="predicted"/>
<protein>
    <submittedName>
        <fullName evidence="1">Uncharacterized protein</fullName>
    </submittedName>
</protein>
<dbReference type="EMBL" id="LOMK01000002">
    <property type="protein sequence ID" value="KYN23594.1"/>
    <property type="molecule type" value="Genomic_DNA"/>
</dbReference>
<sequence>MSDKKERFQQALELIIDGLSLSETGAGRVQAGRYILTLLVSDNPGLLDAEKIKAIQSIIAMADEQESPAFRL</sequence>
<dbReference type="AlphaFoldDB" id="A0A151JCV8"/>
<evidence type="ECO:0000313" key="1">
    <source>
        <dbReference type="EMBL" id="KYN23594.1"/>
    </source>
</evidence>
<dbReference type="Proteomes" id="UP000075349">
    <property type="component" value="Unassembled WGS sequence"/>
</dbReference>
<organism evidence="1 2">
    <name type="scientific">Vibrio cidicii</name>
    <dbReference type="NCBI Taxonomy" id="1763883"/>
    <lineage>
        <taxon>Bacteria</taxon>
        <taxon>Pseudomonadati</taxon>
        <taxon>Pseudomonadota</taxon>
        <taxon>Gammaproteobacteria</taxon>
        <taxon>Vibrionales</taxon>
        <taxon>Vibrionaceae</taxon>
        <taxon>Vibrio</taxon>
    </lineage>
</organism>
<name>A0A151JCV8_9VIBR</name>
<gene>
    <name evidence="1" type="ORF">AUQ44_16580</name>
</gene>
<evidence type="ECO:0000313" key="2">
    <source>
        <dbReference type="Proteomes" id="UP000075349"/>
    </source>
</evidence>
<accession>A0A151JCV8</accession>